<feature type="transmembrane region" description="Helical" evidence="10">
    <location>
        <begin position="157"/>
        <end position="180"/>
    </location>
</feature>
<keyword evidence="7 10" id="KW-1133">Transmembrane helix</keyword>
<evidence type="ECO:0000313" key="12">
    <source>
        <dbReference type="Proteomes" id="UP001367508"/>
    </source>
</evidence>
<dbReference type="AlphaFoldDB" id="A0AAN9QPR7"/>
<gene>
    <name evidence="11" type="ORF">VNO77_19577</name>
</gene>
<evidence type="ECO:0000313" key="11">
    <source>
        <dbReference type="EMBL" id="KAK7338943.1"/>
    </source>
</evidence>
<sequence length="212" mass="24163">MTTRHEKYYSNGMVSVDRSPLLIRRNLLQVHLEVSGSQEFGYGGQLASVIKRDGFQLHGRLLVSSLSTRAIPFSLFVILILLWFCIFVPLILVGGYFGARAPHIKYPVRTNQIPREIPQQRYPSWLLVLGADTLPFRTLFLELFFIMSSIWMGCVYYVFRFLFIVLILLVVVCAEVSLVLTYMHLCVRWTGDGGGNHSLPPVLLPYTSFCTP</sequence>
<feature type="transmembrane region" description="Helical" evidence="10">
    <location>
        <begin position="125"/>
        <end position="151"/>
    </location>
</feature>
<keyword evidence="4 10" id="KW-0812">Transmembrane</keyword>
<keyword evidence="9 10" id="KW-0472">Membrane</keyword>
<keyword evidence="5" id="KW-0732">Signal</keyword>
<feature type="transmembrane region" description="Helical" evidence="10">
    <location>
        <begin position="70"/>
        <end position="99"/>
    </location>
</feature>
<comment type="caution">
    <text evidence="10">Lacks conserved residue(s) required for the propagation of feature annotation.</text>
</comment>
<evidence type="ECO:0000256" key="5">
    <source>
        <dbReference type="ARBA" id="ARBA00022729"/>
    </source>
</evidence>
<evidence type="ECO:0000256" key="6">
    <source>
        <dbReference type="ARBA" id="ARBA00022753"/>
    </source>
</evidence>
<evidence type="ECO:0000256" key="10">
    <source>
        <dbReference type="RuleBase" id="RU363079"/>
    </source>
</evidence>
<dbReference type="PANTHER" id="PTHR10766:SF55">
    <property type="entry name" value="TRANSMEMBRANE 9 SUPERFAMILY MEMBER 4"/>
    <property type="match status" value="1"/>
</dbReference>
<dbReference type="InterPro" id="IPR004240">
    <property type="entry name" value="EMP70"/>
</dbReference>
<evidence type="ECO:0000256" key="9">
    <source>
        <dbReference type="ARBA" id="ARBA00023136"/>
    </source>
</evidence>
<evidence type="ECO:0000256" key="8">
    <source>
        <dbReference type="ARBA" id="ARBA00023034"/>
    </source>
</evidence>
<evidence type="ECO:0000256" key="7">
    <source>
        <dbReference type="ARBA" id="ARBA00022989"/>
    </source>
</evidence>
<dbReference type="GO" id="GO:0072657">
    <property type="term" value="P:protein localization to membrane"/>
    <property type="evidence" value="ECO:0007669"/>
    <property type="project" value="TreeGrafter"/>
</dbReference>
<comment type="subcellular location">
    <subcellularLocation>
        <location evidence="1">Endosome membrane</location>
        <topology evidence="1">Multi-pass membrane protein</topology>
    </subcellularLocation>
    <subcellularLocation>
        <location evidence="2">Golgi apparatus membrane</location>
        <topology evidence="2">Multi-pass membrane protein</topology>
    </subcellularLocation>
</comment>
<name>A0AAN9QPR7_CANGL</name>
<protein>
    <recommendedName>
        <fullName evidence="10">Transmembrane 9 superfamily member</fullName>
    </recommendedName>
</protein>
<proteinExistence type="inferred from homology"/>
<keyword evidence="6" id="KW-0967">Endosome</keyword>
<organism evidence="11 12">
    <name type="scientific">Canavalia gladiata</name>
    <name type="common">Sword bean</name>
    <name type="synonym">Dolichos gladiatus</name>
    <dbReference type="NCBI Taxonomy" id="3824"/>
    <lineage>
        <taxon>Eukaryota</taxon>
        <taxon>Viridiplantae</taxon>
        <taxon>Streptophyta</taxon>
        <taxon>Embryophyta</taxon>
        <taxon>Tracheophyta</taxon>
        <taxon>Spermatophyta</taxon>
        <taxon>Magnoliopsida</taxon>
        <taxon>eudicotyledons</taxon>
        <taxon>Gunneridae</taxon>
        <taxon>Pentapetalae</taxon>
        <taxon>rosids</taxon>
        <taxon>fabids</taxon>
        <taxon>Fabales</taxon>
        <taxon>Fabaceae</taxon>
        <taxon>Papilionoideae</taxon>
        <taxon>50 kb inversion clade</taxon>
        <taxon>NPAAA clade</taxon>
        <taxon>indigoferoid/millettioid clade</taxon>
        <taxon>Phaseoleae</taxon>
        <taxon>Canavalia</taxon>
    </lineage>
</organism>
<dbReference type="EMBL" id="JAYMYQ010000004">
    <property type="protein sequence ID" value="KAK7338943.1"/>
    <property type="molecule type" value="Genomic_DNA"/>
</dbReference>
<keyword evidence="8" id="KW-0333">Golgi apparatus</keyword>
<keyword evidence="12" id="KW-1185">Reference proteome</keyword>
<comment type="similarity">
    <text evidence="3 10">Belongs to the nonaspanin (TM9SF) (TC 9.A.2) family.</text>
</comment>
<dbReference type="GO" id="GO:0010008">
    <property type="term" value="C:endosome membrane"/>
    <property type="evidence" value="ECO:0007669"/>
    <property type="project" value="UniProtKB-SubCell"/>
</dbReference>
<dbReference type="Pfam" id="PF02990">
    <property type="entry name" value="EMP70"/>
    <property type="match status" value="1"/>
</dbReference>
<dbReference type="PANTHER" id="PTHR10766">
    <property type="entry name" value="TRANSMEMBRANE 9 SUPERFAMILY PROTEIN"/>
    <property type="match status" value="1"/>
</dbReference>
<evidence type="ECO:0000256" key="4">
    <source>
        <dbReference type="ARBA" id="ARBA00022692"/>
    </source>
</evidence>
<dbReference type="Proteomes" id="UP001367508">
    <property type="component" value="Unassembled WGS sequence"/>
</dbReference>
<comment type="caution">
    <text evidence="11">The sequence shown here is derived from an EMBL/GenBank/DDBJ whole genome shotgun (WGS) entry which is preliminary data.</text>
</comment>
<dbReference type="GO" id="GO:0000139">
    <property type="term" value="C:Golgi membrane"/>
    <property type="evidence" value="ECO:0007669"/>
    <property type="project" value="UniProtKB-SubCell"/>
</dbReference>
<reference evidence="11 12" key="1">
    <citation type="submission" date="2024-01" db="EMBL/GenBank/DDBJ databases">
        <title>The genomes of 5 underutilized Papilionoideae crops provide insights into root nodulation and disease resistanc.</title>
        <authorList>
            <person name="Jiang F."/>
        </authorList>
    </citation>
    <scope>NUCLEOTIDE SEQUENCE [LARGE SCALE GENOMIC DNA]</scope>
    <source>
        <strain evidence="11">LVBAO_FW01</strain>
        <tissue evidence="11">Leaves</tissue>
    </source>
</reference>
<evidence type="ECO:0000256" key="3">
    <source>
        <dbReference type="ARBA" id="ARBA00005227"/>
    </source>
</evidence>
<evidence type="ECO:0000256" key="1">
    <source>
        <dbReference type="ARBA" id="ARBA00004337"/>
    </source>
</evidence>
<evidence type="ECO:0000256" key="2">
    <source>
        <dbReference type="ARBA" id="ARBA00004653"/>
    </source>
</evidence>
<accession>A0AAN9QPR7</accession>